<dbReference type="InterPro" id="IPR022498">
    <property type="entry name" value="ABC_trnspt_W-bd_WtpA"/>
</dbReference>
<evidence type="ECO:0000313" key="3">
    <source>
        <dbReference type="Proteomes" id="UP000001901"/>
    </source>
</evidence>
<dbReference type="EMBL" id="CP001857">
    <property type="protein sequence ID" value="ADB58858.1"/>
    <property type="molecule type" value="Genomic_DNA"/>
</dbReference>
<dbReference type="STRING" id="572546.Arcpr_1814"/>
<dbReference type="Gene3D" id="3.40.190.10">
    <property type="entry name" value="Periplasmic binding protein-like II"/>
    <property type="match status" value="2"/>
</dbReference>
<dbReference type="eggNOG" id="arCOG00219">
    <property type="taxonomic scope" value="Archaea"/>
</dbReference>
<dbReference type="KEGG" id="apo:Arcpr_1814"/>
<dbReference type="GO" id="GO:0015689">
    <property type="term" value="P:molybdate ion transport"/>
    <property type="evidence" value="ECO:0007669"/>
    <property type="project" value="TreeGrafter"/>
</dbReference>
<dbReference type="GO" id="GO:1901359">
    <property type="term" value="F:tungstate binding"/>
    <property type="evidence" value="ECO:0007669"/>
    <property type="project" value="InterPro"/>
</dbReference>
<proteinExistence type="inferred from homology"/>
<dbReference type="PANTHER" id="PTHR30632">
    <property type="entry name" value="MOLYBDATE-BINDING PERIPLASMIC PROTEIN"/>
    <property type="match status" value="1"/>
</dbReference>
<dbReference type="Pfam" id="PF13531">
    <property type="entry name" value="SBP_bac_11"/>
    <property type="match status" value="1"/>
</dbReference>
<dbReference type="InterPro" id="IPR050682">
    <property type="entry name" value="ModA/WtpA"/>
</dbReference>
<protein>
    <submittedName>
        <fullName evidence="2">Extracellular solute-binding protein family 1</fullName>
    </submittedName>
</protein>
<dbReference type="HOGENOM" id="CLU_055936_0_0_2"/>
<evidence type="ECO:0000313" key="2">
    <source>
        <dbReference type="EMBL" id="ADB58858.1"/>
    </source>
</evidence>
<dbReference type="PANTHER" id="PTHR30632:SF16">
    <property type="entry name" value="MOLYBDATE_TUNGSTATE-BINDING PROTEIN WTPA"/>
    <property type="match status" value="1"/>
</dbReference>
<sequence>MIWILLILALLICGCQQPAKQLTTQETTQPKKVTLTIFHAGSLTIPLHDLNEEFEKYMKTKGYDVEIRTEASGSVMAVRKVTDLGRKADIVAVADYTILPAFMYPKYADFYIAFARNELVLCYTDKSKYSDEINGSNWYKILGKEGVKFGFSNPNVDPCGYRSVMAMKLADLYYNDSIFHELIEKHTNIRANGTKIISPRDVRTDGKVVIRDKSVNLIALLESGSIDYAFEYKSVALQHNLKFVELPDEINLKNLSLKDWYGRVSITVWKVENGELVQEEIKARPIMYGLTIPKNAENREIAEEYLAYLLSDKGRGVFAKNYQEFLEKPLGFGNVPDRVKRYVEIVT</sequence>
<dbReference type="NCBIfam" id="NF003196">
    <property type="entry name" value="PRK04168.1"/>
    <property type="match status" value="1"/>
</dbReference>
<dbReference type="CDD" id="cd13540">
    <property type="entry name" value="PBP2_ModA_WtpA"/>
    <property type="match status" value="1"/>
</dbReference>
<dbReference type="SUPFAM" id="SSF53850">
    <property type="entry name" value="Periplasmic binding protein-like II"/>
    <property type="match status" value="1"/>
</dbReference>
<dbReference type="RefSeq" id="WP_012941193.1">
    <property type="nucleotide sequence ID" value="NC_013741.1"/>
</dbReference>
<gene>
    <name evidence="2" type="ordered locus">Arcpr_1814</name>
</gene>
<organism evidence="2 3">
    <name type="scientific">Archaeoglobus profundus (strain DSM 5631 / JCM 9629 / NBRC 100127 / Av18)</name>
    <dbReference type="NCBI Taxonomy" id="572546"/>
    <lineage>
        <taxon>Archaea</taxon>
        <taxon>Methanobacteriati</taxon>
        <taxon>Methanobacteriota</taxon>
        <taxon>Archaeoglobi</taxon>
        <taxon>Archaeoglobales</taxon>
        <taxon>Archaeoglobaceae</taxon>
        <taxon>Archaeoglobus</taxon>
    </lineage>
</organism>
<dbReference type="GeneID" id="8740510"/>
<keyword evidence="3" id="KW-1185">Reference proteome</keyword>
<dbReference type="OrthoDB" id="7820at2157"/>
<dbReference type="GO" id="GO:0030973">
    <property type="term" value="F:molybdate ion binding"/>
    <property type="evidence" value="ECO:0007669"/>
    <property type="project" value="TreeGrafter"/>
</dbReference>
<dbReference type="NCBIfam" id="TIGR03730">
    <property type="entry name" value="tungstate_WtpA"/>
    <property type="match status" value="1"/>
</dbReference>
<dbReference type="Proteomes" id="UP000001901">
    <property type="component" value="Chromosome"/>
</dbReference>
<reference evidence="2 3" key="1">
    <citation type="journal article" date="2010" name="Stand. Genomic Sci.">
        <title>Complete genome sequence of Archaeoglobus profundus type strain (AV18).</title>
        <authorList>
            <person name="von Jan M."/>
            <person name="Lapidus A."/>
            <person name="Del Rio T.G."/>
            <person name="Copeland A."/>
            <person name="Tice H."/>
            <person name="Cheng J.F."/>
            <person name="Lucas S."/>
            <person name="Chen F."/>
            <person name="Nolan M."/>
            <person name="Goodwin L."/>
            <person name="Han C."/>
            <person name="Pitluck S."/>
            <person name="Liolios K."/>
            <person name="Ivanova N."/>
            <person name="Mavromatis K."/>
            <person name="Ovchinnikova G."/>
            <person name="Chertkov O."/>
            <person name="Pati A."/>
            <person name="Chen A."/>
            <person name="Palaniappan K."/>
            <person name="Land M."/>
            <person name="Hauser L."/>
            <person name="Chang Y.J."/>
            <person name="Jeffries C.D."/>
            <person name="Saunders E."/>
            <person name="Brettin T."/>
            <person name="Detter J.C."/>
            <person name="Chain P."/>
            <person name="Eichinger K."/>
            <person name="Huber H."/>
            <person name="Spring S."/>
            <person name="Rohde M."/>
            <person name="Goker M."/>
            <person name="Wirth R."/>
            <person name="Woyke T."/>
            <person name="Bristow J."/>
            <person name="Eisen J.A."/>
            <person name="Markowitz V."/>
            <person name="Hugenholtz P."/>
            <person name="Kyrpides N.C."/>
            <person name="Klenk H.P."/>
        </authorList>
    </citation>
    <scope>NUCLEOTIDE SEQUENCE [LARGE SCALE GENOMIC DNA]</scope>
    <source>
        <strain evidence="3">DSM 5631 / JCM 9629 / NBRC 100127 / Av18</strain>
    </source>
</reference>
<dbReference type="AlphaFoldDB" id="D2RFG4"/>
<accession>D2RFG4</accession>
<comment type="similarity">
    <text evidence="1">Belongs to the bacterial solute-binding protein 1 family. WtpA subfamily.</text>
</comment>
<evidence type="ECO:0000256" key="1">
    <source>
        <dbReference type="ARBA" id="ARBA00009438"/>
    </source>
</evidence>
<dbReference type="PaxDb" id="572546-Arcpr_1814"/>
<name>D2RFG4_ARCPA</name>